<dbReference type="Proteomes" id="UP000034228">
    <property type="component" value="Unassembled WGS sequence"/>
</dbReference>
<name>A0A0M2V5V9_9GAMM</name>
<evidence type="ECO:0008006" key="3">
    <source>
        <dbReference type="Google" id="ProtNLM"/>
    </source>
</evidence>
<sequence length="230" mass="26983">MDINSQLIELYEPKWLNLLQNGRKITDPLPADPLLLCFDSAKFSAAHKRILICGQETWGWGDFGSTVEDCMEEYRRFFINAEFYDGYGGSAFWKAFRFFEAQLESIFEGQRLQFIWQNISKIGRNDDTGVTDEIRKLERGHFPVFKEEMKILKPNIVLFLTGPDRDHDIQFHFPDVQFSQAGDEPNLRRRAWVSSAELPFLSLRLYHPNYYAAWTHQYKNEAVSLLKNRA</sequence>
<reference evidence="1 2" key="1">
    <citation type="submission" date="2015-03" db="EMBL/GenBank/DDBJ databases">
        <title>Draft genome sequences of two protease-producing strains of Arsukibacterium isolated from two cold and alkaline environments.</title>
        <authorList>
            <person name="Lylloff J.E."/>
            <person name="Skov L.B."/>
            <person name="Jepsen M."/>
            <person name="Hallin P.F."/>
            <person name="Sorensen S.J."/>
            <person name="Stougaard P."/>
            <person name="Glaring M.A."/>
        </authorList>
    </citation>
    <scope>NUCLEOTIDE SEQUENCE [LARGE SCALE GENOMIC DNA]</scope>
    <source>
        <strain evidence="1 2">GCM72</strain>
    </source>
</reference>
<dbReference type="STRING" id="336831.WG68_08670"/>
<dbReference type="AlphaFoldDB" id="A0A0M2V5V9"/>
<dbReference type="RefSeq" id="WP_046557297.1">
    <property type="nucleotide sequence ID" value="NZ_LAHO01000007.1"/>
</dbReference>
<protein>
    <recommendedName>
        <fullName evidence="3">Uracil-DNA glycosylase-like domain-containing protein</fullName>
    </recommendedName>
</protein>
<evidence type="ECO:0000313" key="2">
    <source>
        <dbReference type="Proteomes" id="UP000034228"/>
    </source>
</evidence>
<comment type="caution">
    <text evidence="1">The sequence shown here is derived from an EMBL/GenBank/DDBJ whole genome shotgun (WGS) entry which is preliminary data.</text>
</comment>
<organism evidence="1 2">
    <name type="scientific">Arsukibacterium ikkense</name>
    <dbReference type="NCBI Taxonomy" id="336831"/>
    <lineage>
        <taxon>Bacteria</taxon>
        <taxon>Pseudomonadati</taxon>
        <taxon>Pseudomonadota</taxon>
        <taxon>Gammaproteobacteria</taxon>
        <taxon>Chromatiales</taxon>
        <taxon>Chromatiaceae</taxon>
        <taxon>Arsukibacterium</taxon>
    </lineage>
</organism>
<proteinExistence type="predicted"/>
<evidence type="ECO:0000313" key="1">
    <source>
        <dbReference type="EMBL" id="KKO45779.1"/>
    </source>
</evidence>
<gene>
    <name evidence="1" type="ORF">WG68_08670</name>
</gene>
<keyword evidence="2" id="KW-1185">Reference proteome</keyword>
<accession>A0A0M2V5V9</accession>
<dbReference type="OrthoDB" id="6608549at2"/>
<dbReference type="EMBL" id="LAHO01000007">
    <property type="protein sequence ID" value="KKO45779.1"/>
    <property type="molecule type" value="Genomic_DNA"/>
</dbReference>